<evidence type="ECO:0000313" key="1">
    <source>
        <dbReference type="EMBL" id="TWU11262.1"/>
    </source>
</evidence>
<accession>A0A5C6BHR5</accession>
<sequence>MGKIKQGAKSPDCGFKRGIAWYSLELCPQSMHDARLGFTHRVGFHPQFLGCSLAGPAFDGRQLKRFPGCRLEFIFDQIQASRYKSAQLSGDLGFIEFGRFYCRKFLCCSGKDELMEEAQIWALGDVIKKQPSLSEFMNVTVGTRLVRSSDSSPWNVQVLNTVVS</sequence>
<dbReference type="Proteomes" id="UP000320735">
    <property type="component" value="Unassembled WGS sequence"/>
</dbReference>
<reference evidence="1 2" key="1">
    <citation type="submission" date="2019-02" db="EMBL/GenBank/DDBJ databases">
        <title>Deep-cultivation of Planctomycetes and their phenomic and genomic characterization uncovers novel biology.</title>
        <authorList>
            <person name="Wiegand S."/>
            <person name="Jogler M."/>
            <person name="Boedeker C."/>
            <person name="Pinto D."/>
            <person name="Vollmers J."/>
            <person name="Rivas-Marin E."/>
            <person name="Kohn T."/>
            <person name="Peeters S.H."/>
            <person name="Heuer A."/>
            <person name="Rast P."/>
            <person name="Oberbeckmann S."/>
            <person name="Bunk B."/>
            <person name="Jeske O."/>
            <person name="Meyerdierks A."/>
            <person name="Storesund J.E."/>
            <person name="Kallscheuer N."/>
            <person name="Luecker S."/>
            <person name="Lage O.M."/>
            <person name="Pohl T."/>
            <person name="Merkel B.J."/>
            <person name="Hornburger P."/>
            <person name="Mueller R.-W."/>
            <person name="Bruemmer F."/>
            <person name="Labrenz M."/>
            <person name="Spormann A.M."/>
            <person name="Op Den Camp H."/>
            <person name="Overmann J."/>
            <person name="Amann R."/>
            <person name="Jetten M.S.M."/>
            <person name="Mascher T."/>
            <person name="Medema M.H."/>
            <person name="Devos D.P."/>
            <person name="Kaster A.-K."/>
            <person name="Ovreas L."/>
            <person name="Rohde M."/>
            <person name="Galperin M.Y."/>
            <person name="Jogler C."/>
        </authorList>
    </citation>
    <scope>NUCLEOTIDE SEQUENCE [LARGE SCALE GENOMIC DNA]</scope>
    <source>
        <strain evidence="1 2">CA54</strain>
    </source>
</reference>
<evidence type="ECO:0000313" key="2">
    <source>
        <dbReference type="Proteomes" id="UP000320735"/>
    </source>
</evidence>
<proteinExistence type="predicted"/>
<protein>
    <submittedName>
        <fullName evidence="1">Uncharacterized protein</fullName>
    </submittedName>
</protein>
<dbReference type="AlphaFoldDB" id="A0A5C6BHR5"/>
<name>A0A5C6BHR5_9PLAN</name>
<organism evidence="1 2">
    <name type="scientific">Symmachiella macrocystis</name>
    <dbReference type="NCBI Taxonomy" id="2527985"/>
    <lineage>
        <taxon>Bacteria</taxon>
        <taxon>Pseudomonadati</taxon>
        <taxon>Planctomycetota</taxon>
        <taxon>Planctomycetia</taxon>
        <taxon>Planctomycetales</taxon>
        <taxon>Planctomycetaceae</taxon>
        <taxon>Symmachiella</taxon>
    </lineage>
</organism>
<comment type="caution">
    <text evidence="1">The sequence shown here is derived from an EMBL/GenBank/DDBJ whole genome shotgun (WGS) entry which is preliminary data.</text>
</comment>
<gene>
    <name evidence="1" type="ORF">CA54_00670</name>
</gene>
<keyword evidence="2" id="KW-1185">Reference proteome</keyword>
<dbReference type="EMBL" id="SJPP01000001">
    <property type="protein sequence ID" value="TWU11262.1"/>
    <property type="molecule type" value="Genomic_DNA"/>
</dbReference>